<protein>
    <submittedName>
        <fullName evidence="1">Uncharacterized protein</fullName>
    </submittedName>
</protein>
<gene>
    <name evidence="1" type="ORF">BN77_p10254</name>
</gene>
<evidence type="ECO:0000313" key="2">
    <source>
        <dbReference type="Proteomes" id="UP000009319"/>
    </source>
</evidence>
<dbReference type="InterPro" id="IPR046606">
    <property type="entry name" value="DUF6665"/>
</dbReference>
<accession>K0Q603</accession>
<sequence length="205" mass="22095">MLSDMIAVTNDCKTERADGAACEQECLPRFGSPAAWGIETEWMRPAVSPVALDSSPGSVRLVFSVPSGKIRLPQLVCADDRGCANNDKACTISEEGGVVSLRPPRSISTSASAGLNPLEYELASARADVLGRQGRKVETALVRLASWSPENNHKTDRQTLLDEASDAVWALFIQREICGLRNDKDVVSLYQIPGEVLARLGAARK</sequence>
<dbReference type="EMBL" id="CANI01000042">
    <property type="protein sequence ID" value="CCM79014.1"/>
    <property type="molecule type" value="Genomic_DNA"/>
</dbReference>
<keyword evidence="2" id="KW-1185">Reference proteome</keyword>
<organism evidence="1 2">
    <name type="scientific">Rhizobium mesoamericanum STM3625</name>
    <dbReference type="NCBI Taxonomy" id="1211777"/>
    <lineage>
        <taxon>Bacteria</taxon>
        <taxon>Pseudomonadati</taxon>
        <taxon>Pseudomonadota</taxon>
        <taxon>Alphaproteobacteria</taxon>
        <taxon>Hyphomicrobiales</taxon>
        <taxon>Rhizobiaceae</taxon>
        <taxon>Rhizobium/Agrobacterium group</taxon>
        <taxon>Rhizobium</taxon>
    </lineage>
</organism>
<dbReference type="Pfam" id="PF20370">
    <property type="entry name" value="DUF6665"/>
    <property type="match status" value="1"/>
</dbReference>
<dbReference type="AlphaFoldDB" id="K0Q603"/>
<reference evidence="1 2" key="1">
    <citation type="journal article" date="2013" name="Genome Announc.">
        <title>Draft Genome Sequence of Rhizobium mesoamericanum STM3625, a Nitrogen-Fixing Symbiont of Mimosa pudica Isolated in French Guiana (South America).</title>
        <authorList>
            <person name="Moulin L."/>
            <person name="Mornico D."/>
            <person name="Melkonian R."/>
            <person name="Klonowska A."/>
        </authorList>
    </citation>
    <scope>NUCLEOTIDE SEQUENCE [LARGE SCALE GENOMIC DNA]</scope>
    <source>
        <strain evidence="1 2">STM3625</strain>
    </source>
</reference>
<dbReference type="HOGENOM" id="CLU_1336624_0_0_5"/>
<dbReference type="Proteomes" id="UP000009319">
    <property type="component" value="Unassembled WGS sequence"/>
</dbReference>
<proteinExistence type="predicted"/>
<name>K0Q603_9HYPH</name>
<dbReference type="STRING" id="1211777.BN77_p10254"/>
<evidence type="ECO:0000313" key="1">
    <source>
        <dbReference type="EMBL" id="CCM79014.1"/>
    </source>
</evidence>
<dbReference type="eggNOG" id="ENOG50338ET">
    <property type="taxonomic scope" value="Bacteria"/>
</dbReference>
<comment type="caution">
    <text evidence="1">The sequence shown here is derived from an EMBL/GenBank/DDBJ whole genome shotgun (WGS) entry which is preliminary data.</text>
</comment>